<feature type="domain" description="Bacterial sugar transferase" evidence="10">
    <location>
        <begin position="280"/>
        <end position="472"/>
    </location>
</feature>
<dbReference type="InterPro" id="IPR003362">
    <property type="entry name" value="Bact_transf"/>
</dbReference>
<comment type="subcellular location">
    <subcellularLocation>
        <location evidence="2">Cell membrane</location>
    </subcellularLocation>
    <subcellularLocation>
        <location evidence="1">Membrane</location>
        <topology evidence="1">Multi-pass membrane protein</topology>
    </subcellularLocation>
</comment>
<dbReference type="InterPro" id="IPR017472">
    <property type="entry name" value="Undecaprenyl-P_galact_Ptfrase"/>
</dbReference>
<evidence type="ECO:0000259" key="10">
    <source>
        <dbReference type="Pfam" id="PF02397"/>
    </source>
</evidence>
<evidence type="ECO:0000256" key="7">
    <source>
        <dbReference type="ARBA" id="ARBA00022989"/>
    </source>
</evidence>
<evidence type="ECO:0000256" key="6">
    <source>
        <dbReference type="ARBA" id="ARBA00022692"/>
    </source>
</evidence>
<dbReference type="NCBIfam" id="TIGR03025">
    <property type="entry name" value="EPS_sugtrans"/>
    <property type="match status" value="1"/>
</dbReference>
<feature type="transmembrane region" description="Helical" evidence="9">
    <location>
        <begin position="61"/>
        <end position="83"/>
    </location>
</feature>
<dbReference type="GO" id="GO:0000271">
    <property type="term" value="P:polysaccharide biosynthetic process"/>
    <property type="evidence" value="ECO:0007669"/>
    <property type="project" value="InterPro"/>
</dbReference>
<keyword evidence="7 9" id="KW-1133">Transmembrane helix</keyword>
<name>H7EMI8_9SPIR</name>
<evidence type="ECO:0000256" key="2">
    <source>
        <dbReference type="ARBA" id="ARBA00004236"/>
    </source>
</evidence>
<feature type="transmembrane region" description="Helical" evidence="9">
    <location>
        <begin position="21"/>
        <end position="49"/>
    </location>
</feature>
<dbReference type="AlphaFoldDB" id="H7EMI8"/>
<evidence type="ECO:0000256" key="5">
    <source>
        <dbReference type="ARBA" id="ARBA00022679"/>
    </source>
</evidence>
<dbReference type="GO" id="GO:0005886">
    <property type="term" value="C:plasma membrane"/>
    <property type="evidence" value="ECO:0007669"/>
    <property type="project" value="UniProtKB-SubCell"/>
</dbReference>
<keyword evidence="8 9" id="KW-0472">Membrane</keyword>
<evidence type="ECO:0000313" key="12">
    <source>
        <dbReference type="Proteomes" id="UP000003571"/>
    </source>
</evidence>
<dbReference type="EC" id="2.7.8.6" evidence="11"/>
<gene>
    <name evidence="11" type="ORF">TresaDRAFT_0410</name>
</gene>
<dbReference type="Pfam" id="PF02397">
    <property type="entry name" value="Bac_transf"/>
    <property type="match status" value="1"/>
</dbReference>
<organism evidence="11 12">
    <name type="scientific">Treponema saccharophilum DSM 2985</name>
    <dbReference type="NCBI Taxonomy" id="907348"/>
    <lineage>
        <taxon>Bacteria</taxon>
        <taxon>Pseudomonadati</taxon>
        <taxon>Spirochaetota</taxon>
        <taxon>Spirochaetia</taxon>
        <taxon>Spirochaetales</taxon>
        <taxon>Treponemataceae</taxon>
        <taxon>Treponema</taxon>
    </lineage>
</organism>
<evidence type="ECO:0000256" key="1">
    <source>
        <dbReference type="ARBA" id="ARBA00004141"/>
    </source>
</evidence>
<sequence>MDKKNQSEFTAYFKRNFWRTSSFTSGFLLMLCDCVTIMLSIGISFFIINFINHSWINFRSFYTYGIYLPPILAVFYAAGLYPGFVLPPEDEVKKFSICTFFAFVGIALSIKVEDADDKIPLMVALILATPFASLMLPLGREVARHQFGKHKWYGVPAVIYESGKSGMFITERLMKRPDFGYKPAIIIDSKADGISVLNGIPVYPPSVEIFEEIKKRGIKVAILCDYEPDITDINSYYRYTIQIPKIQDTNTITMNVRDFGGILGFSSTHNLTKGFGLLLKRAVDLFILLLSSPVTVPVIAVVAAIVKLTSEGPVFYGHKRIGKNGKEFKCWKFRSMVVNADKMLDKILAENPDMRAEWERDRKFTNDPRVTKIGKILRKTSIDELPQFFNILVGEMSFVGPRPVTTPELTKYGHKKDFILSVQPGLSGMWQISGRSDTGYEERITLDSYYIQNWSIWLDLWIICKTIYVVIKGKGAY</sequence>
<evidence type="ECO:0000256" key="3">
    <source>
        <dbReference type="ARBA" id="ARBA00006464"/>
    </source>
</evidence>
<comment type="similarity">
    <text evidence="3">Belongs to the bacterial sugar transferase family.</text>
</comment>
<dbReference type="PANTHER" id="PTHR30576">
    <property type="entry name" value="COLANIC BIOSYNTHESIS UDP-GLUCOSE LIPID CARRIER TRANSFERASE"/>
    <property type="match status" value="1"/>
</dbReference>
<dbReference type="eggNOG" id="COG2148">
    <property type="taxonomic scope" value="Bacteria"/>
</dbReference>
<reference evidence="11 12" key="1">
    <citation type="submission" date="2011-09" db="EMBL/GenBank/DDBJ databases">
        <title>The draft genome of Treponema saccharophilum DSM 2985.</title>
        <authorList>
            <consortium name="US DOE Joint Genome Institute (JGI-PGF)"/>
            <person name="Lucas S."/>
            <person name="Copeland A."/>
            <person name="Lapidus A."/>
            <person name="Glavina del Rio T."/>
            <person name="Dalin E."/>
            <person name="Tice H."/>
            <person name="Bruce D."/>
            <person name="Goodwin L."/>
            <person name="Pitluck S."/>
            <person name="Peters L."/>
            <person name="Kyrpides N."/>
            <person name="Mavromatis K."/>
            <person name="Ivanova N."/>
            <person name="Markowitz V."/>
            <person name="Cheng J.-F."/>
            <person name="Hugenholtz P."/>
            <person name="Woyke T."/>
            <person name="Wu D."/>
            <person name="Gronow S."/>
            <person name="Wellnitz S."/>
            <person name="Brambilla E."/>
            <person name="Klenk H.-P."/>
            <person name="Eisen J.A."/>
        </authorList>
    </citation>
    <scope>NUCLEOTIDE SEQUENCE [LARGE SCALE GENOMIC DNA]</scope>
    <source>
        <strain evidence="11 12">DSM 2985</strain>
    </source>
</reference>
<keyword evidence="12" id="KW-1185">Reference proteome</keyword>
<evidence type="ECO:0000256" key="4">
    <source>
        <dbReference type="ARBA" id="ARBA00022475"/>
    </source>
</evidence>
<keyword evidence="4" id="KW-1003">Cell membrane</keyword>
<keyword evidence="5 11" id="KW-0808">Transferase</keyword>
<dbReference type="PATRIC" id="fig|907348.3.peg.2163"/>
<dbReference type="RefSeq" id="WP_002705541.1">
    <property type="nucleotide sequence ID" value="NZ_AGRW01000051.1"/>
</dbReference>
<proteinExistence type="inferred from homology"/>
<protein>
    <submittedName>
        <fullName evidence="11">Exopolysaccharide biosynthesis polyprenyl glycosylphosphotransferase</fullName>
        <ecNumber evidence="11">2.7.8.6</ecNumber>
    </submittedName>
</protein>
<dbReference type="Proteomes" id="UP000003571">
    <property type="component" value="Unassembled WGS sequence"/>
</dbReference>
<feature type="transmembrane region" description="Helical" evidence="9">
    <location>
        <begin position="119"/>
        <end position="139"/>
    </location>
</feature>
<dbReference type="PANTHER" id="PTHR30576:SF4">
    <property type="entry name" value="UNDECAPRENYL-PHOSPHATE GALACTOSE PHOSPHOTRANSFERASE"/>
    <property type="match status" value="1"/>
</dbReference>
<dbReference type="OrthoDB" id="9808602at2"/>
<keyword evidence="6 9" id="KW-0812">Transmembrane</keyword>
<dbReference type="GO" id="GO:0047360">
    <property type="term" value="F:undecaprenyl-phosphate galactose phosphotransferase activity"/>
    <property type="evidence" value="ECO:0007669"/>
    <property type="project" value="UniProtKB-EC"/>
</dbReference>
<dbReference type="InterPro" id="IPR017475">
    <property type="entry name" value="EPS_sugar_tfrase"/>
</dbReference>
<evidence type="ECO:0000313" key="11">
    <source>
        <dbReference type="EMBL" id="EIC01273.1"/>
    </source>
</evidence>
<accession>H7EMI8</accession>
<dbReference type="STRING" id="907348.TresaDRAFT_0410"/>
<dbReference type="NCBIfam" id="TIGR03022">
    <property type="entry name" value="WbaP_sugtrans"/>
    <property type="match status" value="1"/>
</dbReference>
<evidence type="ECO:0000256" key="8">
    <source>
        <dbReference type="ARBA" id="ARBA00023136"/>
    </source>
</evidence>
<dbReference type="EMBL" id="AGRW01000051">
    <property type="protein sequence ID" value="EIC01273.1"/>
    <property type="molecule type" value="Genomic_DNA"/>
</dbReference>
<evidence type="ECO:0000256" key="9">
    <source>
        <dbReference type="SAM" id="Phobius"/>
    </source>
</evidence>
<comment type="caution">
    <text evidence="11">The sequence shown here is derived from an EMBL/GenBank/DDBJ whole genome shotgun (WGS) entry which is preliminary data.</text>
</comment>
<feature type="transmembrane region" description="Helical" evidence="9">
    <location>
        <begin position="95"/>
        <end position="113"/>
    </location>
</feature>